<dbReference type="PANTHER" id="PTHR35201:SF4">
    <property type="entry name" value="BETA-PINACENE SYNTHASE-RELATED"/>
    <property type="match status" value="1"/>
</dbReference>
<dbReference type="SUPFAM" id="SSF48576">
    <property type="entry name" value="Terpenoid synthases"/>
    <property type="match status" value="1"/>
</dbReference>
<organism evidence="7 8">
    <name type="scientific">Daedalea quercina L-15889</name>
    <dbReference type="NCBI Taxonomy" id="1314783"/>
    <lineage>
        <taxon>Eukaryota</taxon>
        <taxon>Fungi</taxon>
        <taxon>Dikarya</taxon>
        <taxon>Basidiomycota</taxon>
        <taxon>Agaricomycotina</taxon>
        <taxon>Agaricomycetes</taxon>
        <taxon>Polyporales</taxon>
        <taxon>Fomitopsis</taxon>
    </lineage>
</organism>
<dbReference type="Gene3D" id="1.10.600.10">
    <property type="entry name" value="Farnesyl Diphosphate Synthase"/>
    <property type="match status" value="1"/>
</dbReference>
<keyword evidence="3 6" id="KW-0479">Metal-binding</keyword>
<dbReference type="SFLD" id="SFLDG01020">
    <property type="entry name" value="Terpene_Cyclase_Like_2"/>
    <property type="match status" value="1"/>
</dbReference>
<protein>
    <recommendedName>
        <fullName evidence="6">Terpene synthase</fullName>
        <ecNumber evidence="6">4.2.3.-</ecNumber>
    </recommendedName>
</protein>
<dbReference type="InterPro" id="IPR008949">
    <property type="entry name" value="Isoprenoid_synthase_dom_sf"/>
</dbReference>
<keyword evidence="4 6" id="KW-0460">Magnesium</keyword>
<dbReference type="OrthoDB" id="2861623at2759"/>
<dbReference type="GO" id="GO:0046872">
    <property type="term" value="F:metal ion binding"/>
    <property type="evidence" value="ECO:0007669"/>
    <property type="project" value="UniProtKB-KW"/>
</dbReference>
<dbReference type="PANTHER" id="PTHR35201">
    <property type="entry name" value="TERPENE SYNTHASE"/>
    <property type="match status" value="1"/>
</dbReference>
<evidence type="ECO:0000256" key="5">
    <source>
        <dbReference type="ARBA" id="ARBA00023239"/>
    </source>
</evidence>
<dbReference type="SFLD" id="SFLDS00005">
    <property type="entry name" value="Isoprenoid_Synthase_Type_I"/>
    <property type="match status" value="1"/>
</dbReference>
<comment type="similarity">
    <text evidence="2 6">Belongs to the terpene synthase family.</text>
</comment>
<sequence>MASTPNHYILPDLISLLPFEGSLNPHYEQAAEASSVWLHSYGIGVVPEHKRAFFQQKGSELLCAYAYPYAGYDELRTTMDFINLLYVVDELSDDQGGEDAWKTGRVLLNIFHDPNWDDGSRFAQMSKEVRNRLLRVDVPACDRRLVKLCEDYVNAISLEAELRERNEVPDMEAFIALRRENSGVPFCIGAVGCALRLDLPDKIFEHPLMRRLHHAAADMVALSNDIYSYSREQALGLSGNNILTVLMNSEHCDLQTAADRAGLRFKQLMEGFQADKACLPSWGPDMDTVVGKFVMALETWVVGNCKWSFETHRYFGIERDEVKRTRVVKLYPRREM</sequence>
<evidence type="ECO:0000313" key="7">
    <source>
        <dbReference type="EMBL" id="KZT69363.1"/>
    </source>
</evidence>
<keyword evidence="5 6" id="KW-0456">Lyase</keyword>
<dbReference type="InterPro" id="IPR034686">
    <property type="entry name" value="Terpene_cyclase-like_2"/>
</dbReference>
<evidence type="ECO:0000256" key="3">
    <source>
        <dbReference type="ARBA" id="ARBA00022723"/>
    </source>
</evidence>
<reference evidence="7 8" key="1">
    <citation type="journal article" date="2016" name="Mol. Biol. Evol.">
        <title>Comparative Genomics of Early-Diverging Mushroom-Forming Fungi Provides Insights into the Origins of Lignocellulose Decay Capabilities.</title>
        <authorList>
            <person name="Nagy L.G."/>
            <person name="Riley R."/>
            <person name="Tritt A."/>
            <person name="Adam C."/>
            <person name="Daum C."/>
            <person name="Floudas D."/>
            <person name="Sun H."/>
            <person name="Yadav J.S."/>
            <person name="Pangilinan J."/>
            <person name="Larsson K.H."/>
            <person name="Matsuura K."/>
            <person name="Barry K."/>
            <person name="Labutti K."/>
            <person name="Kuo R."/>
            <person name="Ohm R.A."/>
            <person name="Bhattacharya S.S."/>
            <person name="Shirouzu T."/>
            <person name="Yoshinaga Y."/>
            <person name="Martin F.M."/>
            <person name="Grigoriev I.V."/>
            <person name="Hibbett D.S."/>
        </authorList>
    </citation>
    <scope>NUCLEOTIDE SEQUENCE [LARGE SCALE GENOMIC DNA]</scope>
    <source>
        <strain evidence="7 8">L-15889</strain>
    </source>
</reference>
<keyword evidence="8" id="KW-1185">Reference proteome</keyword>
<dbReference type="AlphaFoldDB" id="A0A165QEQ2"/>
<dbReference type="STRING" id="1314783.A0A165QEQ2"/>
<evidence type="ECO:0000313" key="8">
    <source>
        <dbReference type="Proteomes" id="UP000076727"/>
    </source>
</evidence>
<evidence type="ECO:0000256" key="2">
    <source>
        <dbReference type="ARBA" id="ARBA00006333"/>
    </source>
</evidence>
<dbReference type="EMBL" id="KV429058">
    <property type="protein sequence ID" value="KZT69363.1"/>
    <property type="molecule type" value="Genomic_DNA"/>
</dbReference>
<dbReference type="GO" id="GO:0008299">
    <property type="term" value="P:isoprenoid biosynthetic process"/>
    <property type="evidence" value="ECO:0007669"/>
    <property type="project" value="UniProtKB-ARBA"/>
</dbReference>
<evidence type="ECO:0000256" key="4">
    <source>
        <dbReference type="ARBA" id="ARBA00022842"/>
    </source>
</evidence>
<dbReference type="Pfam" id="PF19086">
    <property type="entry name" value="Terpene_syn_C_2"/>
    <property type="match status" value="1"/>
</dbReference>
<proteinExistence type="inferred from homology"/>
<comment type="cofactor">
    <cofactor evidence="1 6">
        <name>Mg(2+)</name>
        <dbReference type="ChEBI" id="CHEBI:18420"/>
    </cofactor>
</comment>
<dbReference type="GO" id="GO:0010333">
    <property type="term" value="F:terpene synthase activity"/>
    <property type="evidence" value="ECO:0007669"/>
    <property type="project" value="InterPro"/>
</dbReference>
<dbReference type="Proteomes" id="UP000076727">
    <property type="component" value="Unassembled WGS sequence"/>
</dbReference>
<dbReference type="EC" id="4.2.3.-" evidence="6"/>
<evidence type="ECO:0000256" key="6">
    <source>
        <dbReference type="RuleBase" id="RU366034"/>
    </source>
</evidence>
<evidence type="ECO:0000256" key="1">
    <source>
        <dbReference type="ARBA" id="ARBA00001946"/>
    </source>
</evidence>
<accession>A0A165QEQ2</accession>
<name>A0A165QEQ2_9APHY</name>
<gene>
    <name evidence="7" type="ORF">DAEQUDRAFT_261749</name>
</gene>